<dbReference type="RefSeq" id="WP_068388186.1">
    <property type="nucleotide sequence ID" value="NZ_LSZO01000062.1"/>
</dbReference>
<dbReference type="InterPro" id="IPR004808">
    <property type="entry name" value="AP_endonuc_1"/>
</dbReference>
<dbReference type="InterPro" id="IPR005135">
    <property type="entry name" value="Endo/exonuclease/phosphatase"/>
</dbReference>
<evidence type="ECO:0000256" key="1">
    <source>
        <dbReference type="ARBA" id="ARBA00007092"/>
    </source>
</evidence>
<organism evidence="8 9">
    <name type="scientific">Ventosimonas gracilis</name>
    <dbReference type="NCBI Taxonomy" id="1680762"/>
    <lineage>
        <taxon>Bacteria</taxon>
        <taxon>Pseudomonadati</taxon>
        <taxon>Pseudomonadota</taxon>
        <taxon>Gammaproteobacteria</taxon>
        <taxon>Pseudomonadales</taxon>
        <taxon>Ventosimonadaceae</taxon>
        <taxon>Ventosimonas</taxon>
    </lineage>
</organism>
<dbReference type="AlphaFoldDB" id="A0A139SWW5"/>
<dbReference type="EMBL" id="LSZO01000062">
    <property type="protein sequence ID" value="KXU38871.1"/>
    <property type="molecule type" value="Genomic_DNA"/>
</dbReference>
<comment type="caution">
    <text evidence="8">The sequence shown here is derived from an EMBL/GenBank/DDBJ whole genome shotgun (WGS) entry which is preliminary data.</text>
</comment>
<keyword evidence="5" id="KW-0464">Manganese</keyword>
<dbReference type="NCBIfam" id="TIGR00633">
    <property type="entry name" value="xth"/>
    <property type="match status" value="1"/>
</dbReference>
<sequence length="259" mass="29974">MRIISLNVNGIQTAKERGLFAWLKEQNADVVCLQDIRCTQPQIESPAFELPGYVCYASEAEIPEQGGVAIYSKLQPKAIITTLGFESCDRFGRYLHADFDKLSIASVLLPSGRGSDESLNQKFKFMDDFTSYLEKQLRKRREYIYCGSLYVAHRKQDVKNWRDCQHLPGFLAPERAWLDEVIVNMGYVDALRKVNHDTEQFSWWPDTEQAELLNLGWRFDYQLLTPNLRRFAGRASLPRAPRFSEHAPLIIDYDWLLSV</sequence>
<dbReference type="GO" id="GO:0006281">
    <property type="term" value="P:DNA repair"/>
    <property type="evidence" value="ECO:0007669"/>
    <property type="project" value="InterPro"/>
</dbReference>
<name>A0A139SWW5_9GAMM</name>
<dbReference type="SUPFAM" id="SSF56219">
    <property type="entry name" value="DNase I-like"/>
    <property type="match status" value="1"/>
</dbReference>
<dbReference type="OrthoDB" id="9803914at2"/>
<dbReference type="PROSITE" id="PS51435">
    <property type="entry name" value="AP_NUCLEASE_F1_4"/>
    <property type="match status" value="1"/>
</dbReference>
<feature type="site" description="Important for catalytic activity" evidence="6">
    <location>
        <position position="220"/>
    </location>
</feature>
<proteinExistence type="inferred from homology"/>
<keyword evidence="3" id="KW-0378">Hydrolase</keyword>
<protein>
    <submittedName>
        <fullName evidence="8">Exodeoxyribonuclease III</fullName>
    </submittedName>
</protein>
<comment type="cofactor">
    <cofactor evidence="5">
        <name>Mg(2+)</name>
        <dbReference type="ChEBI" id="CHEBI:18420"/>
    </cofactor>
    <cofactor evidence="5">
        <name>Mn(2+)</name>
        <dbReference type="ChEBI" id="CHEBI:29035"/>
    </cofactor>
    <text evidence="5">Probably binds two magnesium or manganese ions per subunit.</text>
</comment>
<dbReference type="Proteomes" id="UP000072660">
    <property type="component" value="Unassembled WGS sequence"/>
</dbReference>
<accession>A0A139SWW5</accession>
<keyword evidence="4 5" id="KW-0460">Magnesium</keyword>
<dbReference type="InterPro" id="IPR036691">
    <property type="entry name" value="Endo/exonu/phosph_ase_sf"/>
</dbReference>
<dbReference type="PANTHER" id="PTHR43250">
    <property type="entry name" value="EXODEOXYRIBONUCLEASE III"/>
    <property type="match status" value="1"/>
</dbReference>
<gene>
    <name evidence="8" type="ORF">AXE65_11560</name>
</gene>
<feature type="site" description="Interaction with DNA substrate" evidence="6">
    <location>
        <position position="246"/>
    </location>
</feature>
<dbReference type="GO" id="GO:0008311">
    <property type="term" value="F:double-stranded DNA 3'-5' DNA exonuclease activity"/>
    <property type="evidence" value="ECO:0007669"/>
    <property type="project" value="InterPro"/>
</dbReference>
<evidence type="ECO:0000313" key="9">
    <source>
        <dbReference type="Proteomes" id="UP000072660"/>
    </source>
</evidence>
<evidence type="ECO:0000256" key="6">
    <source>
        <dbReference type="PIRSR" id="PIRSR604808-3"/>
    </source>
</evidence>
<evidence type="ECO:0000259" key="7">
    <source>
        <dbReference type="Pfam" id="PF03372"/>
    </source>
</evidence>
<feature type="domain" description="Endonuclease/exonuclease/phosphatase" evidence="7">
    <location>
        <begin position="4"/>
        <end position="239"/>
    </location>
</feature>
<reference evidence="8 9" key="1">
    <citation type="submission" date="2016-02" db="EMBL/GenBank/DDBJ databases">
        <authorList>
            <person name="Wen L."/>
            <person name="He K."/>
            <person name="Yang H."/>
        </authorList>
    </citation>
    <scope>NUCLEOTIDE SEQUENCE [LARGE SCALE GENOMIC DNA]</scope>
    <source>
        <strain evidence="8 9">CV58</strain>
    </source>
</reference>
<dbReference type="Gene3D" id="3.60.10.10">
    <property type="entry name" value="Endonuclease/exonuclease/phosphatase"/>
    <property type="match status" value="1"/>
</dbReference>
<feature type="binding site" evidence="5">
    <location>
        <position position="246"/>
    </location>
    <ligand>
        <name>Mg(2+)</name>
        <dbReference type="ChEBI" id="CHEBI:18420"/>
        <label>1</label>
    </ligand>
</feature>
<evidence type="ECO:0000256" key="4">
    <source>
        <dbReference type="ARBA" id="ARBA00022842"/>
    </source>
</evidence>
<dbReference type="PANTHER" id="PTHR43250:SF2">
    <property type="entry name" value="EXODEOXYRIBONUCLEASE III"/>
    <property type="match status" value="1"/>
</dbReference>
<evidence type="ECO:0000256" key="3">
    <source>
        <dbReference type="ARBA" id="ARBA00022801"/>
    </source>
</evidence>
<keyword evidence="9" id="KW-1185">Reference proteome</keyword>
<dbReference type="GO" id="GO:0046872">
    <property type="term" value="F:metal ion binding"/>
    <property type="evidence" value="ECO:0007669"/>
    <property type="project" value="UniProtKB-KW"/>
</dbReference>
<evidence type="ECO:0000313" key="8">
    <source>
        <dbReference type="EMBL" id="KXU38871.1"/>
    </source>
</evidence>
<keyword evidence="2 5" id="KW-0479">Metal-binding</keyword>
<dbReference type="Pfam" id="PF03372">
    <property type="entry name" value="Exo_endo_phos"/>
    <property type="match status" value="1"/>
</dbReference>
<evidence type="ECO:0000256" key="2">
    <source>
        <dbReference type="ARBA" id="ARBA00022723"/>
    </source>
</evidence>
<comment type="similarity">
    <text evidence="1">Belongs to the DNA repair enzymes AP/ExoA family.</text>
</comment>
<feature type="binding site" evidence="5">
    <location>
        <position position="7"/>
    </location>
    <ligand>
        <name>Mg(2+)</name>
        <dbReference type="ChEBI" id="CHEBI:18420"/>
        <label>1</label>
    </ligand>
</feature>
<dbReference type="InterPro" id="IPR037493">
    <property type="entry name" value="ExoIII-like"/>
</dbReference>
<evidence type="ECO:0000256" key="5">
    <source>
        <dbReference type="PIRSR" id="PIRSR604808-2"/>
    </source>
</evidence>
<dbReference type="CDD" id="cd10281">
    <property type="entry name" value="Nape_like_AP-endo"/>
    <property type="match status" value="1"/>
</dbReference>